<dbReference type="FunFam" id="2.60.40.10:FF:000004">
    <property type="entry name" value="DCC isoform 1"/>
    <property type="match status" value="1"/>
</dbReference>
<feature type="domain" description="Ig-like" evidence="11">
    <location>
        <begin position="34"/>
        <end position="120"/>
    </location>
</feature>
<feature type="chain" id="PRO_5035476336" evidence="10">
    <location>
        <begin position="32"/>
        <end position="1403"/>
    </location>
</feature>
<dbReference type="SUPFAM" id="SSF48726">
    <property type="entry name" value="Immunoglobulin"/>
    <property type="match status" value="8"/>
</dbReference>
<keyword evidence="9" id="KW-0812">Transmembrane</keyword>
<feature type="signal peptide" evidence="10">
    <location>
        <begin position="1"/>
        <end position="31"/>
    </location>
</feature>
<keyword evidence="14" id="KW-1185">Reference proteome</keyword>
<comment type="subcellular location">
    <subcellularLocation>
        <location evidence="1">Membrane</location>
    </subcellularLocation>
</comment>
<protein>
    <submittedName>
        <fullName evidence="13">HMCN2 protein</fullName>
    </submittedName>
</protein>
<dbReference type="InterPro" id="IPR036116">
    <property type="entry name" value="FN3_sf"/>
</dbReference>
<feature type="compositionally biased region" description="Basic and acidic residues" evidence="8">
    <location>
        <begin position="1317"/>
        <end position="1352"/>
    </location>
</feature>
<dbReference type="PROSITE" id="PS50835">
    <property type="entry name" value="IG_LIKE"/>
    <property type="match status" value="8"/>
</dbReference>
<evidence type="ECO:0000256" key="7">
    <source>
        <dbReference type="ARBA" id="ARBA00023319"/>
    </source>
</evidence>
<dbReference type="Pfam" id="PF07679">
    <property type="entry name" value="I-set"/>
    <property type="match status" value="6"/>
</dbReference>
<dbReference type="SUPFAM" id="SSF49265">
    <property type="entry name" value="Fibronectin type III"/>
    <property type="match status" value="2"/>
</dbReference>
<feature type="domain" description="Fibronectin type-III" evidence="12">
    <location>
        <begin position="781"/>
        <end position="873"/>
    </location>
</feature>
<feature type="domain" description="Fibronectin type-III" evidence="12">
    <location>
        <begin position="981"/>
        <end position="1073"/>
    </location>
</feature>
<keyword evidence="5" id="KW-1015">Disulfide bond</keyword>
<reference evidence="13" key="1">
    <citation type="submission" date="2022-01" db="EMBL/GenBank/DDBJ databases">
        <authorList>
            <person name="Braso-Vives M."/>
        </authorList>
    </citation>
    <scope>NUCLEOTIDE SEQUENCE</scope>
</reference>
<feature type="transmembrane region" description="Helical" evidence="9">
    <location>
        <begin position="1088"/>
        <end position="1112"/>
    </location>
</feature>
<feature type="compositionally biased region" description="Basic and acidic residues" evidence="8">
    <location>
        <begin position="1194"/>
        <end position="1216"/>
    </location>
</feature>
<sequence length="1403" mass="151766">MCTKNLPWLQLVVYLLYYTATVLLQGNPVYAERPVFTVTPSPSSVSRGGSAIFNCVVTGSPSPSLSWTNNNNVVIVNNGRFTVYPNNSLVVTDVRDTDAGFYTCHATNSFGTNAASAILNVFSSALPVFTRTPEDKIVNVGLSVLFVCETSGSPDPVLSWGKAGGELPAGRVEFVSSGWMRIRNIQQSDAGMYVCSAENSEGSVRSSASLTVHVGPTFTQTPVDRTCGLSQTISFSCRAAGIPTPHITWTTPNSGTFPAPSAQVGPSGITVSSNGTLTITTVRGVDEGEYRCLATNTVGRATSSSTLHVQYGPSFTQLPVDTQALINESPLLPCQATGDPPPVISWFFDGTPVTDSPKYDISTSGNLQVMGITKADQGVYLCRAENVLGSVEQGALLTVQSLPVFTVTPAVETIVHMGQVLLLHCQAIGDPLPTVDWMKDNAALSQSNVQQASNGTLIVTDIQEENLGSYVCIAQNAAGSHQAPANVWLPDVPVFTIIPANRSININQSTQVPCTASARDTPTISWYKLDNAGNSEVLIGQGVGQGALENQRSARLSVNTIGTLIITSVREDDEGFYSCRAVNAVGDEERIFYLDVKIPPTDVTSNSPQIVMENDTATLNCTSNSDPPSAVSWFYPSGLPVTPNDGRIVLFGNSLQVSSTNVDDAGLYRCVLSNMLGSAQADVQLVVQGPPKLVAISTVAIGNAVRVRCVSVGSPTPVVSWWKGAERILGTAVTGHTVDENNDLYIDHVEMGNYIQPSDVYYCKATNVFGEDQYKIARPCAPSKPTVIDVTSGNVTLTWRHEDCSDIPSSSFTVQYQTAGNRNWVLANEVTRPPYTVADLSPYRSYSFRVRANNALGSGNYSDQSDQIQTLQDVPSPPRSVRVSVSLNTVTVRWTSPANLNGPTGNIQYHITYQRADGNTNSQEGEVTVAHSNQIPLEESLVLEHGMTYRIKVRAGNTALNRWSSFVEVVAETPHLSPTALPTITYAKSVSADSILVKWIASGDDFILGFLVGFRAVGMSTFTTYRLPGPELSRYTFENLETENVEYDVKVAAYNEGGDGPYSGIKRVSVWEEEETMPAASRSLSTGVILAIVGGCVGLVLLLGVAACVVMVQRNQQRKDMQRRSVSTDQLWEDREQQQGDVFETGSLHSSRSGVQGSYDITAFVNDTFRPIIEEESSTDTNVLDAMVQPIGVRDGRNTRRQSGDADDHIQTHSDEDTSPAVPTLNIIEEEHSVSLSPSTEPKAGLSASGPLHTDDQILQISFDIPEASDDDNQGASGGSPHPQHAYMEIDDKMSDLNNLNLPQPSQESPVYAQVNKDVKLQRKLQKEREEMARLAAKAEEKRKREAKKLMEKGSSGASSARSRRRRRKLKAAEQTTQKERQEDPWGVNLERRKKDSESAGLF</sequence>
<evidence type="ECO:0000256" key="5">
    <source>
        <dbReference type="ARBA" id="ARBA00023157"/>
    </source>
</evidence>
<feature type="domain" description="Ig-like" evidence="11">
    <location>
        <begin position="691"/>
        <end position="777"/>
    </location>
</feature>
<evidence type="ECO:0000259" key="12">
    <source>
        <dbReference type="PROSITE" id="PS50853"/>
    </source>
</evidence>
<feature type="compositionally biased region" description="Polar residues" evidence="8">
    <location>
        <begin position="1296"/>
        <end position="1309"/>
    </location>
</feature>
<feature type="region of interest" description="Disordered" evidence="8">
    <location>
        <begin position="1296"/>
        <end position="1403"/>
    </location>
</feature>
<evidence type="ECO:0000256" key="1">
    <source>
        <dbReference type="ARBA" id="ARBA00004370"/>
    </source>
</evidence>
<keyword evidence="4 9" id="KW-0472">Membrane</keyword>
<dbReference type="InterPro" id="IPR013098">
    <property type="entry name" value="Ig_I-set"/>
</dbReference>
<evidence type="ECO:0000313" key="14">
    <source>
        <dbReference type="Proteomes" id="UP000838412"/>
    </source>
</evidence>
<feature type="domain" description="Ig-like" evidence="11">
    <location>
        <begin position="216"/>
        <end position="308"/>
    </location>
</feature>
<evidence type="ECO:0000256" key="4">
    <source>
        <dbReference type="ARBA" id="ARBA00023136"/>
    </source>
</evidence>
<dbReference type="InterPro" id="IPR051170">
    <property type="entry name" value="Neural/epithelial_adhesion"/>
</dbReference>
<keyword evidence="9" id="KW-1133">Transmembrane helix</keyword>
<dbReference type="InterPro" id="IPR013783">
    <property type="entry name" value="Ig-like_fold"/>
</dbReference>
<name>A0A8J9Z3H8_BRALA</name>
<accession>A0A8J9Z3H8</accession>
<dbReference type="Pfam" id="PF00041">
    <property type="entry name" value="fn3"/>
    <property type="match status" value="3"/>
</dbReference>
<dbReference type="InterPro" id="IPR003598">
    <property type="entry name" value="Ig_sub2"/>
</dbReference>
<keyword evidence="3" id="KW-0677">Repeat</keyword>
<feature type="domain" description="Ig-like" evidence="11">
    <location>
        <begin position="493"/>
        <end position="592"/>
    </location>
</feature>
<gene>
    <name evidence="13" type="primary">HMCN2</name>
    <name evidence="13" type="ORF">BLAG_LOCUS8809</name>
</gene>
<dbReference type="PANTHER" id="PTHR12231">
    <property type="entry name" value="CTX-RELATED TYPE I TRANSMEMBRANE PROTEIN"/>
    <property type="match status" value="1"/>
</dbReference>
<evidence type="ECO:0000256" key="6">
    <source>
        <dbReference type="ARBA" id="ARBA00023180"/>
    </source>
</evidence>
<feature type="domain" description="Ig-like" evidence="11">
    <location>
        <begin position="127"/>
        <end position="211"/>
    </location>
</feature>
<dbReference type="SMART" id="SM00409">
    <property type="entry name" value="IG"/>
    <property type="match status" value="8"/>
</dbReference>
<evidence type="ECO:0000313" key="13">
    <source>
        <dbReference type="EMBL" id="CAH1247003.1"/>
    </source>
</evidence>
<evidence type="ECO:0000256" key="9">
    <source>
        <dbReference type="SAM" id="Phobius"/>
    </source>
</evidence>
<evidence type="ECO:0000259" key="11">
    <source>
        <dbReference type="PROSITE" id="PS50835"/>
    </source>
</evidence>
<dbReference type="SMART" id="SM00060">
    <property type="entry name" value="FN3"/>
    <property type="match status" value="3"/>
</dbReference>
<dbReference type="InterPro" id="IPR007110">
    <property type="entry name" value="Ig-like_dom"/>
</dbReference>
<feature type="domain" description="Ig-like" evidence="11">
    <location>
        <begin position="403"/>
        <end position="488"/>
    </location>
</feature>
<evidence type="ECO:0000256" key="8">
    <source>
        <dbReference type="SAM" id="MobiDB-lite"/>
    </source>
</evidence>
<dbReference type="SMART" id="SM00408">
    <property type="entry name" value="IGc2"/>
    <property type="match status" value="8"/>
</dbReference>
<dbReference type="InterPro" id="IPR003961">
    <property type="entry name" value="FN3_dom"/>
</dbReference>
<dbReference type="EMBL" id="OV696700">
    <property type="protein sequence ID" value="CAH1247003.1"/>
    <property type="molecule type" value="Genomic_DNA"/>
</dbReference>
<feature type="region of interest" description="Disordered" evidence="8">
    <location>
        <begin position="1233"/>
        <end position="1252"/>
    </location>
</feature>
<feature type="domain" description="Ig-like" evidence="11">
    <location>
        <begin position="313"/>
        <end position="398"/>
    </location>
</feature>
<dbReference type="PANTHER" id="PTHR12231:SF253">
    <property type="entry name" value="DPR-INTERACTING PROTEIN ETA, ISOFORM B-RELATED"/>
    <property type="match status" value="1"/>
</dbReference>
<dbReference type="GO" id="GO:0043005">
    <property type="term" value="C:neuron projection"/>
    <property type="evidence" value="ECO:0007669"/>
    <property type="project" value="TreeGrafter"/>
</dbReference>
<dbReference type="FunFam" id="2.60.40.10:FF:000032">
    <property type="entry name" value="palladin isoform X1"/>
    <property type="match status" value="3"/>
</dbReference>
<feature type="region of interest" description="Disordered" evidence="8">
    <location>
        <begin position="1267"/>
        <end position="1286"/>
    </location>
</feature>
<dbReference type="CDD" id="cd00096">
    <property type="entry name" value="Ig"/>
    <property type="match status" value="1"/>
</dbReference>
<proteinExistence type="predicted"/>
<keyword evidence="7" id="KW-0393">Immunoglobulin domain</keyword>
<keyword evidence="2 10" id="KW-0732">Signal</keyword>
<dbReference type="Pfam" id="PF13927">
    <property type="entry name" value="Ig_3"/>
    <property type="match status" value="2"/>
</dbReference>
<dbReference type="InterPro" id="IPR036179">
    <property type="entry name" value="Ig-like_dom_sf"/>
</dbReference>
<dbReference type="GO" id="GO:0016020">
    <property type="term" value="C:membrane"/>
    <property type="evidence" value="ECO:0007669"/>
    <property type="project" value="UniProtKB-SubCell"/>
</dbReference>
<feature type="domain" description="Ig-like" evidence="11">
    <location>
        <begin position="599"/>
        <end position="688"/>
    </location>
</feature>
<feature type="compositionally biased region" description="Basic and acidic residues" evidence="8">
    <location>
        <begin position="1377"/>
        <end position="1403"/>
    </location>
</feature>
<dbReference type="PROSITE" id="PS50853">
    <property type="entry name" value="FN3"/>
    <property type="match status" value="3"/>
</dbReference>
<feature type="domain" description="Fibronectin type-III" evidence="12">
    <location>
        <begin position="874"/>
        <end position="979"/>
    </location>
</feature>
<evidence type="ECO:0000256" key="10">
    <source>
        <dbReference type="SAM" id="SignalP"/>
    </source>
</evidence>
<dbReference type="CDD" id="cd00063">
    <property type="entry name" value="FN3"/>
    <property type="match status" value="3"/>
</dbReference>
<organism evidence="13 14">
    <name type="scientific">Branchiostoma lanceolatum</name>
    <name type="common">Common lancelet</name>
    <name type="synonym">Amphioxus lanceolatum</name>
    <dbReference type="NCBI Taxonomy" id="7740"/>
    <lineage>
        <taxon>Eukaryota</taxon>
        <taxon>Metazoa</taxon>
        <taxon>Chordata</taxon>
        <taxon>Cephalochordata</taxon>
        <taxon>Leptocardii</taxon>
        <taxon>Amphioxiformes</taxon>
        <taxon>Branchiostomatidae</taxon>
        <taxon>Branchiostoma</taxon>
    </lineage>
</organism>
<keyword evidence="6" id="KW-0325">Glycoprotein</keyword>
<evidence type="ECO:0000256" key="3">
    <source>
        <dbReference type="ARBA" id="ARBA00022737"/>
    </source>
</evidence>
<dbReference type="Gene3D" id="2.60.40.10">
    <property type="entry name" value="Immunoglobulins"/>
    <property type="match status" value="11"/>
</dbReference>
<feature type="region of interest" description="Disordered" evidence="8">
    <location>
        <begin position="1191"/>
        <end position="1221"/>
    </location>
</feature>
<dbReference type="Proteomes" id="UP000838412">
    <property type="component" value="Chromosome 15"/>
</dbReference>
<evidence type="ECO:0000256" key="2">
    <source>
        <dbReference type="ARBA" id="ARBA00022729"/>
    </source>
</evidence>
<dbReference type="OrthoDB" id="10038880at2759"/>
<dbReference type="InterPro" id="IPR003599">
    <property type="entry name" value="Ig_sub"/>
</dbReference>